<proteinExistence type="predicted"/>
<accession>X1S650</accession>
<dbReference type="AlphaFoldDB" id="X1S650"/>
<comment type="caution">
    <text evidence="1">The sequence shown here is derived from an EMBL/GenBank/DDBJ whole genome shotgun (WGS) entry which is preliminary data.</text>
</comment>
<evidence type="ECO:0000313" key="1">
    <source>
        <dbReference type="EMBL" id="GAI63294.1"/>
    </source>
</evidence>
<name>X1S650_9ZZZZ</name>
<protein>
    <submittedName>
        <fullName evidence="1">Uncharacterized protein</fullName>
    </submittedName>
</protein>
<dbReference type="EMBL" id="BARV01043451">
    <property type="protein sequence ID" value="GAI63294.1"/>
    <property type="molecule type" value="Genomic_DNA"/>
</dbReference>
<sequence length="59" mass="6459">IEVVHDCGMRSLGQVQTYHALWLQDPKIDKPPVKVLVAETIDEDLLSSAGVQGISVFIV</sequence>
<reference evidence="1" key="1">
    <citation type="journal article" date="2014" name="Front. Microbiol.">
        <title>High frequency of phylogenetically diverse reductive dehalogenase-homologous genes in deep subseafloor sedimentary metagenomes.</title>
        <authorList>
            <person name="Kawai M."/>
            <person name="Futagami T."/>
            <person name="Toyoda A."/>
            <person name="Takaki Y."/>
            <person name="Nishi S."/>
            <person name="Hori S."/>
            <person name="Arai W."/>
            <person name="Tsubouchi T."/>
            <person name="Morono Y."/>
            <person name="Uchiyama I."/>
            <person name="Ito T."/>
            <person name="Fujiyama A."/>
            <person name="Inagaki F."/>
            <person name="Takami H."/>
        </authorList>
    </citation>
    <scope>NUCLEOTIDE SEQUENCE</scope>
    <source>
        <strain evidence="1">Expedition CK06-06</strain>
    </source>
</reference>
<organism evidence="1">
    <name type="scientific">marine sediment metagenome</name>
    <dbReference type="NCBI Taxonomy" id="412755"/>
    <lineage>
        <taxon>unclassified sequences</taxon>
        <taxon>metagenomes</taxon>
        <taxon>ecological metagenomes</taxon>
    </lineage>
</organism>
<gene>
    <name evidence="1" type="ORF">S06H3_64855</name>
</gene>
<feature type="non-terminal residue" evidence="1">
    <location>
        <position position="1"/>
    </location>
</feature>